<evidence type="ECO:0000256" key="1">
    <source>
        <dbReference type="ARBA" id="ARBA00006484"/>
    </source>
</evidence>
<keyword evidence="5" id="KW-1185">Reference proteome</keyword>
<evidence type="ECO:0000259" key="3">
    <source>
        <dbReference type="SMART" id="SM00822"/>
    </source>
</evidence>
<dbReference type="PROSITE" id="PS00061">
    <property type="entry name" value="ADH_SHORT"/>
    <property type="match status" value="1"/>
</dbReference>
<sequence length="254" mass="25715">MNTQPFSGRTALVTGAGTGIGQHIAQALAKQGARVAIAGRQLASLRRTADAIALAGGHALTVVADVSDEAGVEDMVAQTLRAEGRLDIAVNAAGVLRTGAVDAFALQDFQATMATNVVGTWLCMKHQLLAMKRGANGGAIVNIASNIGAHLARPGTAAYAASKAAVAVLTKTAALEAIGSGIRINSVSPGPVDTAMSYRVGEDRQARDVRVAASNPSRRVAGLDEIAAAVLWLCSDAAAYVVGHDLVIDGGASL</sequence>
<dbReference type="InterPro" id="IPR036291">
    <property type="entry name" value="NAD(P)-bd_dom_sf"/>
</dbReference>
<evidence type="ECO:0000313" key="4">
    <source>
        <dbReference type="EMBL" id="KTT26520.1"/>
    </source>
</evidence>
<dbReference type="PANTHER" id="PTHR42760">
    <property type="entry name" value="SHORT-CHAIN DEHYDROGENASES/REDUCTASES FAMILY MEMBER"/>
    <property type="match status" value="1"/>
</dbReference>
<dbReference type="EMBL" id="LDSL01000027">
    <property type="protein sequence ID" value="KTT26520.1"/>
    <property type="molecule type" value="Genomic_DNA"/>
</dbReference>
<comment type="similarity">
    <text evidence="1">Belongs to the short-chain dehydrogenases/reductases (SDR) family.</text>
</comment>
<dbReference type="FunFam" id="3.40.50.720:FF:000084">
    <property type="entry name" value="Short-chain dehydrogenase reductase"/>
    <property type="match status" value="1"/>
</dbReference>
<dbReference type="Proteomes" id="UP000072741">
    <property type="component" value="Unassembled WGS sequence"/>
</dbReference>
<dbReference type="SUPFAM" id="SSF51735">
    <property type="entry name" value="NAD(P)-binding Rossmann-fold domains"/>
    <property type="match status" value="1"/>
</dbReference>
<evidence type="ECO:0000256" key="2">
    <source>
        <dbReference type="ARBA" id="ARBA00023002"/>
    </source>
</evidence>
<dbReference type="Pfam" id="PF13561">
    <property type="entry name" value="adh_short_C2"/>
    <property type="match status" value="1"/>
</dbReference>
<proteinExistence type="inferred from homology"/>
<dbReference type="InterPro" id="IPR057326">
    <property type="entry name" value="KR_dom"/>
</dbReference>
<dbReference type="Gene3D" id="3.40.50.720">
    <property type="entry name" value="NAD(P)-binding Rossmann-like Domain"/>
    <property type="match status" value="1"/>
</dbReference>
<gene>
    <name evidence="4" type="ORF">NS331_03615</name>
</gene>
<reference evidence="4 5" key="1">
    <citation type="journal article" date="2016" name="Front. Microbiol.">
        <title>Genomic Resource of Rice Seed Associated Bacteria.</title>
        <authorList>
            <person name="Midha S."/>
            <person name="Bansal K."/>
            <person name="Sharma S."/>
            <person name="Kumar N."/>
            <person name="Patil P.P."/>
            <person name="Chaudhry V."/>
            <person name="Patil P.B."/>
        </authorList>
    </citation>
    <scope>NUCLEOTIDE SEQUENCE [LARGE SCALE GENOMIC DNA]</scope>
    <source>
        <strain evidence="4 5">NS331</strain>
    </source>
</reference>
<comment type="caution">
    <text evidence="4">The sequence shown here is derived from an EMBL/GenBank/DDBJ whole genome shotgun (WGS) entry which is preliminary data.</text>
</comment>
<feature type="domain" description="Ketoreductase" evidence="3">
    <location>
        <begin position="9"/>
        <end position="190"/>
    </location>
</feature>
<dbReference type="PRINTS" id="PR00080">
    <property type="entry name" value="SDRFAMILY"/>
</dbReference>
<dbReference type="CDD" id="cd05233">
    <property type="entry name" value="SDR_c"/>
    <property type="match status" value="1"/>
</dbReference>
<protein>
    <submittedName>
        <fullName evidence="4">Short-chain dehydrogenase</fullName>
    </submittedName>
</protein>
<dbReference type="SMART" id="SM00822">
    <property type="entry name" value="PKS_KR"/>
    <property type="match status" value="1"/>
</dbReference>
<dbReference type="PANTHER" id="PTHR42760:SF133">
    <property type="entry name" value="3-OXOACYL-[ACYL-CARRIER-PROTEIN] REDUCTASE"/>
    <property type="match status" value="1"/>
</dbReference>
<keyword evidence="2" id="KW-0560">Oxidoreductase</keyword>
<evidence type="ECO:0000313" key="5">
    <source>
        <dbReference type="Proteomes" id="UP000072741"/>
    </source>
</evidence>
<dbReference type="InterPro" id="IPR020904">
    <property type="entry name" value="Sc_DH/Rdtase_CS"/>
</dbReference>
<name>A0A147H9B2_9BURK</name>
<dbReference type="AlphaFoldDB" id="A0A147H9B2"/>
<dbReference type="InterPro" id="IPR002347">
    <property type="entry name" value="SDR_fam"/>
</dbReference>
<dbReference type="RefSeq" id="WP_058640647.1">
    <property type="nucleotide sequence ID" value="NZ_LDSL01000027.1"/>
</dbReference>
<dbReference type="PRINTS" id="PR00081">
    <property type="entry name" value="GDHRDH"/>
</dbReference>
<dbReference type="GO" id="GO:0016616">
    <property type="term" value="F:oxidoreductase activity, acting on the CH-OH group of donors, NAD or NADP as acceptor"/>
    <property type="evidence" value="ECO:0007669"/>
    <property type="project" value="TreeGrafter"/>
</dbReference>
<dbReference type="OrthoDB" id="7064009at2"/>
<accession>A0A147H9B2</accession>
<organism evidence="4 5">
    <name type="scientific">Pseudacidovorax intermedius</name>
    <dbReference type="NCBI Taxonomy" id="433924"/>
    <lineage>
        <taxon>Bacteria</taxon>
        <taxon>Pseudomonadati</taxon>
        <taxon>Pseudomonadota</taxon>
        <taxon>Betaproteobacteria</taxon>
        <taxon>Burkholderiales</taxon>
        <taxon>Comamonadaceae</taxon>
        <taxon>Pseudacidovorax</taxon>
    </lineage>
</organism>